<evidence type="ECO:0000256" key="5">
    <source>
        <dbReference type="ARBA" id="ARBA00022741"/>
    </source>
</evidence>
<keyword evidence="3 11" id="KW-0436">Ligase</keyword>
<dbReference type="InterPro" id="IPR045060">
    <property type="entry name" value="Phe-tRNA-ligase_IIc_bsu"/>
</dbReference>
<dbReference type="GO" id="GO:0004826">
    <property type="term" value="F:phenylalanine-tRNA ligase activity"/>
    <property type="evidence" value="ECO:0007669"/>
    <property type="project" value="UniProtKB-EC"/>
</dbReference>
<dbReference type="PANTHER" id="PTHR10947">
    <property type="entry name" value="PHENYLALANYL-TRNA SYNTHETASE BETA CHAIN AND LEUCINE-RICH REPEAT-CONTAINING PROTEIN 47"/>
    <property type="match status" value="1"/>
</dbReference>
<dbReference type="GO" id="GO:0005524">
    <property type="term" value="F:ATP binding"/>
    <property type="evidence" value="ECO:0007669"/>
    <property type="project" value="UniProtKB-KW"/>
</dbReference>
<evidence type="ECO:0000256" key="9">
    <source>
        <dbReference type="ARBA" id="ARBA00023146"/>
    </source>
</evidence>
<dbReference type="GO" id="GO:0006432">
    <property type="term" value="P:phenylalanyl-tRNA aminoacylation"/>
    <property type="evidence" value="ECO:0007669"/>
    <property type="project" value="InterPro"/>
</dbReference>
<proteinExistence type="predicted"/>
<keyword evidence="4" id="KW-0479">Metal-binding</keyword>
<gene>
    <name evidence="11" type="primary">syfB</name>
</gene>
<dbReference type="SMART" id="SM00874">
    <property type="entry name" value="B5"/>
    <property type="match status" value="1"/>
</dbReference>
<evidence type="ECO:0000256" key="7">
    <source>
        <dbReference type="ARBA" id="ARBA00022842"/>
    </source>
</evidence>
<dbReference type="GO" id="GO:0000287">
    <property type="term" value="F:magnesium ion binding"/>
    <property type="evidence" value="ECO:0007669"/>
    <property type="project" value="InterPro"/>
</dbReference>
<dbReference type="PANTHER" id="PTHR10947:SF0">
    <property type="entry name" value="PHENYLALANINE--TRNA LIGASE BETA SUBUNIT"/>
    <property type="match status" value="1"/>
</dbReference>
<keyword evidence="9" id="KW-0030">Aminoacyl-tRNA synthetase</keyword>
<keyword evidence="5" id="KW-0547">Nucleotide-binding</keyword>
<dbReference type="GO" id="GO:0009328">
    <property type="term" value="C:phenylalanine-tRNA ligase complex"/>
    <property type="evidence" value="ECO:0007669"/>
    <property type="project" value="TreeGrafter"/>
</dbReference>
<keyword evidence="6" id="KW-0067">ATP-binding</keyword>
<dbReference type="EMBL" id="MK814709">
    <property type="protein sequence ID" value="QCI08073.1"/>
    <property type="molecule type" value="Genomic_DNA"/>
</dbReference>
<dbReference type="InterPro" id="IPR045864">
    <property type="entry name" value="aa-tRNA-synth_II/BPL/LPL"/>
</dbReference>
<geneLocation type="plastid" evidence="11"/>
<dbReference type="SUPFAM" id="SSF46955">
    <property type="entry name" value="Putative DNA-binding domain"/>
    <property type="match status" value="2"/>
</dbReference>
<accession>A0A4D6WXA6</accession>
<comment type="cofactor">
    <cofactor evidence="1">
        <name>Mg(2+)</name>
        <dbReference type="ChEBI" id="CHEBI:18420"/>
    </cofactor>
</comment>
<evidence type="ECO:0000256" key="1">
    <source>
        <dbReference type="ARBA" id="ARBA00001946"/>
    </source>
</evidence>
<organism evidence="11">
    <name type="scientific">Plumaria plumosa</name>
    <dbReference type="NCBI Taxonomy" id="189642"/>
    <lineage>
        <taxon>Eukaryota</taxon>
        <taxon>Rhodophyta</taxon>
        <taxon>Florideophyceae</taxon>
        <taxon>Rhodymeniophycidae</taxon>
        <taxon>Ceramiales</taxon>
        <taxon>Wrangeliaceae</taxon>
        <taxon>Plumaria</taxon>
    </lineage>
</organism>
<evidence type="ECO:0000256" key="2">
    <source>
        <dbReference type="ARBA" id="ARBA00012814"/>
    </source>
</evidence>
<evidence type="ECO:0000313" key="11">
    <source>
        <dbReference type="EMBL" id="QCI08073.1"/>
    </source>
</evidence>
<reference evidence="11" key="2">
    <citation type="submission" date="2019-04" db="EMBL/GenBank/DDBJ databases">
        <authorList>
            <person name="Pasella M."/>
        </authorList>
    </citation>
    <scope>NUCLEOTIDE SEQUENCE</scope>
    <source>
        <strain evidence="11">PD2953_7</strain>
    </source>
</reference>
<feature type="domain" description="B5" evidence="10">
    <location>
        <begin position="264"/>
        <end position="351"/>
    </location>
</feature>
<evidence type="ECO:0000256" key="4">
    <source>
        <dbReference type="ARBA" id="ARBA00022723"/>
    </source>
</evidence>
<dbReference type="SUPFAM" id="SSF55681">
    <property type="entry name" value="Class II aaRS and biotin synthetases"/>
    <property type="match status" value="1"/>
</dbReference>
<dbReference type="InterPro" id="IPR020825">
    <property type="entry name" value="Phe-tRNA_synthase-like_B3/B4"/>
</dbReference>
<keyword evidence="8" id="KW-0648">Protein biosynthesis</keyword>
<evidence type="ECO:0000256" key="3">
    <source>
        <dbReference type="ARBA" id="ARBA00022598"/>
    </source>
</evidence>
<name>A0A4D6WXA6_9FLOR</name>
<sequence>MKFSWKSLNDLIDLKNISLNKFTNNLILAGFEIDKIDTYNNDCIIDISITSNRIDTLYLIGIAREISCIFNTTLRIYKTNDYKYNRIKSIENTTDTELLTSFKIHHRINSLDTLKSPHFLNDFLRRSNLKSGNLLYAIQQYIKLKWGQTIFFFNLNELMDNYHFINYSAIYIKTNETNLIATLRYKNQIIYDLSNSNSNLIDNINCKTETQSILLYSSLYQAKHIIRNSIDDLLNAYNETIQLIVSYSKVTIGKLYTYSRNRLNLINLLNISTNEINKILGPTSEQSQKVDKLSKKQIYILLQQINLQPKYDYSKKLFKINIPLYRSHDLYRNIDIIEEIGRIHGFHKFIDSLPKKTKKGKISRHAYYIKEIRQILRNIGLNEVLNSSFIPYYTEDNNILQIYNPMTEEQSLLRSNLISNLIESYKHNVNQKNTPIELFEIGKIFYINNHNCVQEQMHLAGILSNNNFIRKTWSDKTEKINWFHSKGILENFLEQIQAKLRWHKIIQDNIDKQWFNIIQISYLNKTIGLYDNKTNELIGIFSELNKKNINKNDSIYIFEINIHKLIANIINTKHLDYIMKDYSSYPSVIRDISIKTTKDNEIENLKKNIFNMNYYKECIYDTAPCRGSPARC</sequence>
<dbReference type="SUPFAM" id="SSF56037">
    <property type="entry name" value="PheT/TilS domain"/>
    <property type="match status" value="1"/>
</dbReference>
<evidence type="ECO:0000256" key="8">
    <source>
        <dbReference type="ARBA" id="ARBA00022917"/>
    </source>
</evidence>
<dbReference type="Gene3D" id="3.50.40.10">
    <property type="entry name" value="Phenylalanyl-trna Synthetase, Chain B, domain 3"/>
    <property type="match status" value="1"/>
</dbReference>
<dbReference type="PROSITE" id="PS51483">
    <property type="entry name" value="B5"/>
    <property type="match status" value="1"/>
</dbReference>
<dbReference type="InterPro" id="IPR009061">
    <property type="entry name" value="DNA-bd_dom_put_sf"/>
</dbReference>
<dbReference type="InterPro" id="IPR005147">
    <property type="entry name" value="tRNA_synthase_B5-dom"/>
</dbReference>
<reference evidence="11" key="1">
    <citation type="journal article" date="2019" name="Mol. Phylogenet. Evol.">
        <title>Morphological evolution and classification of the red algal order Ceramiales inferred using plastid phylogenomics.</title>
        <authorList>
            <person name="Diaz-Tapia P."/>
            <person name="Pasella M.M."/>
            <person name="Verbruggen H."/>
            <person name="Maggs C.A."/>
        </authorList>
    </citation>
    <scope>NUCLEOTIDE SEQUENCE</scope>
    <source>
        <strain evidence="11">PD2953_7</strain>
    </source>
</reference>
<dbReference type="Pfam" id="PF03484">
    <property type="entry name" value="B5"/>
    <property type="match status" value="1"/>
</dbReference>
<protein>
    <recommendedName>
        <fullName evidence="2">phenylalanine--tRNA ligase</fullName>
        <ecNumber evidence="2">6.1.1.20</ecNumber>
    </recommendedName>
</protein>
<dbReference type="InterPro" id="IPR041616">
    <property type="entry name" value="PheRS_beta_core"/>
</dbReference>
<dbReference type="AlphaFoldDB" id="A0A4D6WXA6"/>
<dbReference type="Gene3D" id="3.30.56.10">
    <property type="match status" value="2"/>
</dbReference>
<keyword evidence="7" id="KW-0460">Magnesium</keyword>
<keyword evidence="11" id="KW-0934">Plastid</keyword>
<dbReference type="GO" id="GO:0003723">
    <property type="term" value="F:RNA binding"/>
    <property type="evidence" value="ECO:0007669"/>
    <property type="project" value="InterPro"/>
</dbReference>
<evidence type="ECO:0000259" key="10">
    <source>
        <dbReference type="PROSITE" id="PS51483"/>
    </source>
</evidence>
<dbReference type="Pfam" id="PF17759">
    <property type="entry name" value="tRNA_synthFbeta"/>
    <property type="match status" value="1"/>
</dbReference>
<evidence type="ECO:0000256" key="6">
    <source>
        <dbReference type="ARBA" id="ARBA00022840"/>
    </source>
</evidence>
<dbReference type="EC" id="6.1.1.20" evidence="2"/>
<dbReference type="Gene3D" id="3.30.930.10">
    <property type="entry name" value="Bira Bifunctional Protein, Domain 2"/>
    <property type="match status" value="1"/>
</dbReference>